<evidence type="ECO:0000256" key="1">
    <source>
        <dbReference type="SAM" id="MobiDB-lite"/>
    </source>
</evidence>
<dbReference type="AlphaFoldDB" id="A0AAV4VWV8"/>
<evidence type="ECO:0000313" key="3">
    <source>
        <dbReference type="Proteomes" id="UP001054837"/>
    </source>
</evidence>
<feature type="region of interest" description="Disordered" evidence="1">
    <location>
        <begin position="30"/>
        <end position="54"/>
    </location>
</feature>
<proteinExistence type="predicted"/>
<sequence>MPLSTRAFQIPAGVDESSGIHPPGHVRKGVYLDPGAPKTSPSAHCGSPHESRKPIEPSDCALLLIMTFTWFSKEASCMEMGCIKIQASIVLPKWSRALLLIDVHIRDT</sequence>
<dbReference type="Proteomes" id="UP001054837">
    <property type="component" value="Unassembled WGS sequence"/>
</dbReference>
<reference evidence="2 3" key="1">
    <citation type="submission" date="2021-06" db="EMBL/GenBank/DDBJ databases">
        <title>Caerostris darwini draft genome.</title>
        <authorList>
            <person name="Kono N."/>
            <person name="Arakawa K."/>
        </authorList>
    </citation>
    <scope>NUCLEOTIDE SEQUENCE [LARGE SCALE GENOMIC DNA]</scope>
</reference>
<dbReference type="EMBL" id="BPLQ01013634">
    <property type="protein sequence ID" value="GIY73755.1"/>
    <property type="molecule type" value="Genomic_DNA"/>
</dbReference>
<protein>
    <submittedName>
        <fullName evidence="2">Uncharacterized protein</fullName>
    </submittedName>
</protein>
<name>A0AAV4VWV8_9ARAC</name>
<gene>
    <name evidence="2" type="ORF">CDAR_464421</name>
</gene>
<comment type="caution">
    <text evidence="2">The sequence shown here is derived from an EMBL/GenBank/DDBJ whole genome shotgun (WGS) entry which is preliminary data.</text>
</comment>
<keyword evidence="3" id="KW-1185">Reference proteome</keyword>
<organism evidence="2 3">
    <name type="scientific">Caerostris darwini</name>
    <dbReference type="NCBI Taxonomy" id="1538125"/>
    <lineage>
        <taxon>Eukaryota</taxon>
        <taxon>Metazoa</taxon>
        <taxon>Ecdysozoa</taxon>
        <taxon>Arthropoda</taxon>
        <taxon>Chelicerata</taxon>
        <taxon>Arachnida</taxon>
        <taxon>Araneae</taxon>
        <taxon>Araneomorphae</taxon>
        <taxon>Entelegynae</taxon>
        <taxon>Araneoidea</taxon>
        <taxon>Araneidae</taxon>
        <taxon>Caerostris</taxon>
    </lineage>
</organism>
<accession>A0AAV4VWV8</accession>
<evidence type="ECO:0000313" key="2">
    <source>
        <dbReference type="EMBL" id="GIY73755.1"/>
    </source>
</evidence>